<dbReference type="EMBL" id="PJRQ01000040">
    <property type="protein sequence ID" value="PLR09269.1"/>
    <property type="molecule type" value="Genomic_DNA"/>
</dbReference>
<dbReference type="RefSeq" id="WP_101714546.1">
    <property type="nucleotide sequence ID" value="NZ_PJRQ01000040.1"/>
</dbReference>
<gene>
    <name evidence="3" type="ORF">CFHF_18325</name>
</gene>
<evidence type="ECO:0000313" key="3">
    <source>
        <dbReference type="EMBL" id="PLR09269.1"/>
    </source>
</evidence>
<feature type="transmembrane region" description="Helical" evidence="1">
    <location>
        <begin position="89"/>
        <end position="109"/>
    </location>
</feature>
<organism evidence="3 4">
    <name type="scientific">Caulobacter flavus</name>
    <dbReference type="NCBI Taxonomy" id="1679497"/>
    <lineage>
        <taxon>Bacteria</taxon>
        <taxon>Pseudomonadati</taxon>
        <taxon>Pseudomonadota</taxon>
        <taxon>Alphaproteobacteria</taxon>
        <taxon>Caulobacterales</taxon>
        <taxon>Caulobacteraceae</taxon>
        <taxon>Caulobacter</taxon>
    </lineage>
</organism>
<dbReference type="Proteomes" id="UP000234483">
    <property type="component" value="Unassembled WGS sequence"/>
</dbReference>
<name>A0A2N5CQ29_9CAUL</name>
<keyword evidence="1" id="KW-0812">Transmembrane</keyword>
<dbReference type="InterPro" id="IPR007039">
    <property type="entry name" value="TrbC/VirB2"/>
</dbReference>
<reference evidence="3 4" key="1">
    <citation type="submission" date="2017-12" db="EMBL/GenBank/DDBJ databases">
        <title>The genome sequence of Caulobacter flavus CGMCC1 15093.</title>
        <authorList>
            <person name="Gao J."/>
            <person name="Mao X."/>
            <person name="Sun J."/>
        </authorList>
    </citation>
    <scope>NUCLEOTIDE SEQUENCE [LARGE SCALE GENOMIC DNA]</scope>
    <source>
        <strain evidence="3 4">CGMCC1 15093</strain>
    </source>
</reference>
<sequence length="115" mass="11541">MRTPTFPSRPSPRLLRLLVLSSVLVLAAGPALASGGGGAAMPWDDKLSAVADSITGPVAKAIGVIAIALTGLGVAFSEGGSWVRRGLSVIFGLSIAFTASSFALSFFNFTGGAGF</sequence>
<protein>
    <submittedName>
        <fullName evidence="3">Conjugal transfer protein TrbC</fullName>
    </submittedName>
</protein>
<evidence type="ECO:0000256" key="2">
    <source>
        <dbReference type="SAM" id="SignalP"/>
    </source>
</evidence>
<feature type="signal peptide" evidence="2">
    <location>
        <begin position="1"/>
        <end position="33"/>
    </location>
</feature>
<comment type="caution">
    <text evidence="3">The sequence shown here is derived from an EMBL/GenBank/DDBJ whole genome shotgun (WGS) entry which is preliminary data.</text>
</comment>
<evidence type="ECO:0000256" key="1">
    <source>
        <dbReference type="SAM" id="Phobius"/>
    </source>
</evidence>
<accession>A0A2N5CQ29</accession>
<keyword evidence="2" id="KW-0732">Signal</keyword>
<feature type="transmembrane region" description="Helical" evidence="1">
    <location>
        <begin position="57"/>
        <end position="77"/>
    </location>
</feature>
<keyword evidence="1" id="KW-0472">Membrane</keyword>
<dbReference type="Pfam" id="PF04956">
    <property type="entry name" value="TrbC"/>
    <property type="match status" value="1"/>
</dbReference>
<feature type="chain" id="PRO_5014982439" evidence="2">
    <location>
        <begin position="34"/>
        <end position="115"/>
    </location>
</feature>
<evidence type="ECO:0000313" key="4">
    <source>
        <dbReference type="Proteomes" id="UP000234483"/>
    </source>
</evidence>
<proteinExistence type="predicted"/>
<keyword evidence="1" id="KW-1133">Transmembrane helix</keyword>
<dbReference type="AlphaFoldDB" id="A0A2N5CQ29"/>